<sequence>MTAIMTLAAAVLMALYGGGWPVMVAATVVVAAVAGTTFPDLDQLLPLGHRSALTHGILPVLALAYDRRFWPVAAGLGLGLGLHLAADLFPNGMRGYATIKLPLFGSIGRGGSYLWIAANAGLCLASGAWLLGQVAAPRVAGATLVAVGVLGVAYLLRTDGGWWALALFAGLGWLALRWG</sequence>
<keyword evidence="1" id="KW-0812">Transmembrane</keyword>
<dbReference type="Proteomes" id="UP000218151">
    <property type="component" value="Unassembled WGS sequence"/>
</dbReference>
<comment type="caution">
    <text evidence="2">The sequence shown here is derived from an EMBL/GenBank/DDBJ whole genome shotgun (WGS) entry which is preliminary data.</text>
</comment>
<feature type="transmembrane region" description="Helical" evidence="1">
    <location>
        <begin position="162"/>
        <end position="178"/>
    </location>
</feature>
<gene>
    <name evidence="2" type="ORF">CKY28_10360</name>
</gene>
<organism evidence="2 3">
    <name type="scientific">Sphingomonas lenta</name>
    <dbReference type="NCBI Taxonomy" id="1141887"/>
    <lineage>
        <taxon>Bacteria</taxon>
        <taxon>Pseudomonadati</taxon>
        <taxon>Pseudomonadota</taxon>
        <taxon>Alphaproteobacteria</taxon>
        <taxon>Sphingomonadales</taxon>
        <taxon>Sphingomonadaceae</taxon>
        <taxon>Sphingomonas</taxon>
    </lineage>
</organism>
<dbReference type="EMBL" id="NSLI01000003">
    <property type="protein sequence ID" value="PAX07994.1"/>
    <property type="molecule type" value="Genomic_DNA"/>
</dbReference>
<keyword evidence="1" id="KW-1133">Transmembrane helix</keyword>
<protein>
    <submittedName>
        <fullName evidence="2">Uncharacterized protein</fullName>
    </submittedName>
</protein>
<proteinExistence type="predicted"/>
<keyword evidence="1" id="KW-0472">Membrane</keyword>
<dbReference type="AlphaFoldDB" id="A0A2A2SFB5"/>
<dbReference type="RefSeq" id="WP_095998237.1">
    <property type="nucleotide sequence ID" value="NZ_NSLI01000003.1"/>
</dbReference>
<evidence type="ECO:0000313" key="2">
    <source>
        <dbReference type="EMBL" id="PAX07994.1"/>
    </source>
</evidence>
<keyword evidence="3" id="KW-1185">Reference proteome</keyword>
<name>A0A2A2SFB5_9SPHN</name>
<evidence type="ECO:0000313" key="3">
    <source>
        <dbReference type="Proteomes" id="UP000218151"/>
    </source>
</evidence>
<evidence type="ECO:0000256" key="1">
    <source>
        <dbReference type="SAM" id="Phobius"/>
    </source>
</evidence>
<feature type="transmembrane region" description="Helical" evidence="1">
    <location>
        <begin position="72"/>
        <end position="93"/>
    </location>
</feature>
<dbReference type="OrthoDB" id="7585596at2"/>
<feature type="transmembrane region" description="Helical" evidence="1">
    <location>
        <begin position="113"/>
        <end position="132"/>
    </location>
</feature>
<reference evidence="3" key="1">
    <citation type="submission" date="2017-09" db="EMBL/GenBank/DDBJ databases">
        <authorList>
            <person name="Feng G."/>
            <person name="Zhu H."/>
        </authorList>
    </citation>
    <scope>NUCLEOTIDE SEQUENCE [LARGE SCALE GENOMIC DNA]</scope>
    <source>
        <strain evidence="3">1PNM-20</strain>
    </source>
</reference>
<feature type="transmembrane region" description="Helical" evidence="1">
    <location>
        <begin position="139"/>
        <end position="156"/>
    </location>
</feature>
<accession>A0A2A2SFB5</accession>